<sequence length="187" mass="21403">MNVYLKYNIEKLCRSVLHDKLSGTGISYNLNPDGSVSFPLGICRDKYQQLLEDLKNFGIEIIDDYKAILVQKVKSLITDILYKNNALPTLKISAYLADTLNENYRTLANVFTEMCHISIESFIIFHKIEFVKKLLLQEGLSLTEISYRLQYSSVAHLSNQFKNMTGLTPSAFQKLSINRRSLRAVLN</sequence>
<gene>
    <name evidence="5" type="ORF">FMM05_00680</name>
</gene>
<dbReference type="InterPro" id="IPR018062">
    <property type="entry name" value="HTH_AraC-typ_CS"/>
</dbReference>
<keyword evidence="3" id="KW-0804">Transcription</keyword>
<feature type="domain" description="HTH araC/xylS-type" evidence="4">
    <location>
        <begin position="71"/>
        <end position="175"/>
    </location>
</feature>
<evidence type="ECO:0000256" key="1">
    <source>
        <dbReference type="ARBA" id="ARBA00023015"/>
    </source>
</evidence>
<dbReference type="SMART" id="SM00342">
    <property type="entry name" value="HTH_ARAC"/>
    <property type="match status" value="1"/>
</dbReference>
<dbReference type="PANTHER" id="PTHR43280:SF2">
    <property type="entry name" value="HTH-TYPE TRANSCRIPTIONAL REGULATOR EXSA"/>
    <property type="match status" value="1"/>
</dbReference>
<dbReference type="PROSITE" id="PS00041">
    <property type="entry name" value="HTH_ARAC_FAMILY_1"/>
    <property type="match status" value="1"/>
</dbReference>
<proteinExistence type="predicted"/>
<protein>
    <submittedName>
        <fullName evidence="5">AraC family transcriptional regulator</fullName>
    </submittedName>
</protein>
<dbReference type="PANTHER" id="PTHR43280">
    <property type="entry name" value="ARAC-FAMILY TRANSCRIPTIONAL REGULATOR"/>
    <property type="match status" value="1"/>
</dbReference>
<dbReference type="GO" id="GO:0003700">
    <property type="term" value="F:DNA-binding transcription factor activity"/>
    <property type="evidence" value="ECO:0007669"/>
    <property type="project" value="InterPro"/>
</dbReference>
<dbReference type="Gene3D" id="1.10.10.60">
    <property type="entry name" value="Homeodomain-like"/>
    <property type="match status" value="1"/>
</dbReference>
<dbReference type="AlphaFoldDB" id="A0A552V9P1"/>
<dbReference type="Proteomes" id="UP000320643">
    <property type="component" value="Unassembled WGS sequence"/>
</dbReference>
<keyword evidence="2" id="KW-0238">DNA-binding</keyword>
<reference evidence="5 6" key="1">
    <citation type="submission" date="2019-07" db="EMBL/GenBank/DDBJ databases">
        <title>Flavobacterium sp. nov., isolated from glacier ice.</title>
        <authorList>
            <person name="Liu Q."/>
            <person name="Xin Y.-H."/>
        </authorList>
    </citation>
    <scope>NUCLEOTIDE SEQUENCE [LARGE SCALE GENOMIC DNA]</scope>
    <source>
        <strain evidence="5 6">ZT4R6</strain>
    </source>
</reference>
<dbReference type="InterPro" id="IPR009057">
    <property type="entry name" value="Homeodomain-like_sf"/>
</dbReference>
<dbReference type="EMBL" id="VJVZ01000001">
    <property type="protein sequence ID" value="TRW27188.1"/>
    <property type="molecule type" value="Genomic_DNA"/>
</dbReference>
<dbReference type="InterPro" id="IPR018060">
    <property type="entry name" value="HTH_AraC"/>
</dbReference>
<dbReference type="GO" id="GO:0043565">
    <property type="term" value="F:sequence-specific DNA binding"/>
    <property type="evidence" value="ECO:0007669"/>
    <property type="project" value="InterPro"/>
</dbReference>
<dbReference type="RefSeq" id="WP_143371414.1">
    <property type="nucleotide sequence ID" value="NZ_VJVZ01000001.1"/>
</dbReference>
<evidence type="ECO:0000256" key="2">
    <source>
        <dbReference type="ARBA" id="ARBA00023125"/>
    </source>
</evidence>
<dbReference type="Pfam" id="PF12833">
    <property type="entry name" value="HTH_18"/>
    <property type="match status" value="1"/>
</dbReference>
<dbReference type="SUPFAM" id="SSF46689">
    <property type="entry name" value="Homeodomain-like"/>
    <property type="match status" value="1"/>
</dbReference>
<evidence type="ECO:0000256" key="3">
    <source>
        <dbReference type="ARBA" id="ARBA00023163"/>
    </source>
</evidence>
<name>A0A552V9P1_9FLAO</name>
<comment type="caution">
    <text evidence="5">The sequence shown here is derived from an EMBL/GenBank/DDBJ whole genome shotgun (WGS) entry which is preliminary data.</text>
</comment>
<dbReference type="OrthoDB" id="952277at2"/>
<accession>A0A552V9P1</accession>
<dbReference type="PROSITE" id="PS01124">
    <property type="entry name" value="HTH_ARAC_FAMILY_2"/>
    <property type="match status" value="1"/>
</dbReference>
<evidence type="ECO:0000313" key="6">
    <source>
        <dbReference type="Proteomes" id="UP000320643"/>
    </source>
</evidence>
<organism evidence="5 6">
    <name type="scientific">Flavobacterium zepuense</name>
    <dbReference type="NCBI Taxonomy" id="2593302"/>
    <lineage>
        <taxon>Bacteria</taxon>
        <taxon>Pseudomonadati</taxon>
        <taxon>Bacteroidota</taxon>
        <taxon>Flavobacteriia</taxon>
        <taxon>Flavobacteriales</taxon>
        <taxon>Flavobacteriaceae</taxon>
        <taxon>Flavobacterium</taxon>
    </lineage>
</organism>
<keyword evidence="1" id="KW-0805">Transcription regulation</keyword>
<keyword evidence="6" id="KW-1185">Reference proteome</keyword>
<evidence type="ECO:0000313" key="5">
    <source>
        <dbReference type="EMBL" id="TRW27188.1"/>
    </source>
</evidence>
<evidence type="ECO:0000259" key="4">
    <source>
        <dbReference type="PROSITE" id="PS01124"/>
    </source>
</evidence>